<organism evidence="1 2">
    <name type="scientific">Orbilia javanica</name>
    <dbReference type="NCBI Taxonomy" id="47235"/>
    <lineage>
        <taxon>Eukaryota</taxon>
        <taxon>Fungi</taxon>
        <taxon>Dikarya</taxon>
        <taxon>Ascomycota</taxon>
        <taxon>Pezizomycotina</taxon>
        <taxon>Orbiliomycetes</taxon>
        <taxon>Orbiliales</taxon>
        <taxon>Orbiliaceae</taxon>
        <taxon>Orbilia</taxon>
    </lineage>
</organism>
<keyword evidence="2" id="KW-1185">Reference proteome</keyword>
<dbReference type="EMBL" id="JAVHNR010000001">
    <property type="protein sequence ID" value="KAK6357715.1"/>
    <property type="molecule type" value="Genomic_DNA"/>
</dbReference>
<evidence type="ECO:0000313" key="2">
    <source>
        <dbReference type="Proteomes" id="UP001313282"/>
    </source>
</evidence>
<proteinExistence type="predicted"/>
<gene>
    <name evidence="1" type="ORF">TWF718_002024</name>
</gene>
<accession>A0AAN8P354</accession>
<name>A0AAN8P354_9PEZI</name>
<evidence type="ECO:0000313" key="1">
    <source>
        <dbReference type="EMBL" id="KAK6357715.1"/>
    </source>
</evidence>
<comment type="caution">
    <text evidence="1">The sequence shown here is derived from an EMBL/GenBank/DDBJ whole genome shotgun (WGS) entry which is preliminary data.</text>
</comment>
<protein>
    <submittedName>
        <fullName evidence="1">Uncharacterized protein</fullName>
    </submittedName>
</protein>
<dbReference type="AlphaFoldDB" id="A0AAN8P354"/>
<sequence length="107" mass="11930">MPSRPLKVDRAADPTVRYDRYRISMATKGQKPGSEAHKFLTIAALTAMLADARNKSPTKGGTDSKDWDVCHIKFTPANGKSKVKPGSEIFRKVDSNLLWIDNPKQCR</sequence>
<reference evidence="1 2" key="1">
    <citation type="submission" date="2019-10" db="EMBL/GenBank/DDBJ databases">
        <authorList>
            <person name="Palmer J.M."/>
        </authorList>
    </citation>
    <scope>NUCLEOTIDE SEQUENCE [LARGE SCALE GENOMIC DNA]</scope>
    <source>
        <strain evidence="1 2">TWF718</strain>
    </source>
</reference>
<dbReference type="Proteomes" id="UP001313282">
    <property type="component" value="Unassembled WGS sequence"/>
</dbReference>